<feature type="compositionally biased region" description="Acidic residues" evidence="1">
    <location>
        <begin position="31"/>
        <end position="41"/>
    </location>
</feature>
<proteinExistence type="predicted"/>
<feature type="region of interest" description="Disordered" evidence="1">
    <location>
        <begin position="227"/>
        <end position="266"/>
    </location>
</feature>
<accession>A0AAN6T3J1</accession>
<feature type="region of interest" description="Disordered" evidence="1">
    <location>
        <begin position="140"/>
        <end position="159"/>
    </location>
</feature>
<gene>
    <name evidence="2" type="ORF">N658DRAFT_505776</name>
</gene>
<sequence length="266" mass="29118">MSPLRASRHQWEKFEMDTGKEVVVCNTDYAVDETEDADDEASSTTSHGPCNTTDVSRLRRRATGIFGSRRDRNREPVTQDAEAASPTASPLRQWFVKGNIFAIKPSRTVLRKRSNRGSAAALASDSDRPRTLRVLRVLHATGPNPDSSESSASSHVPSSAVDPNTFFSNDFLAELSGETCAARPFQESFGDTTWASWPVRGAQLPDQETNDLAVRHGVFRADCVPRRLGGNQPLNQQQMPEGAGPSPTVTEPSVGELRKQPFFGHP</sequence>
<evidence type="ECO:0000313" key="2">
    <source>
        <dbReference type="EMBL" id="KAK4102717.1"/>
    </source>
</evidence>
<protein>
    <submittedName>
        <fullName evidence="2">Uncharacterized protein</fullName>
    </submittedName>
</protein>
<evidence type="ECO:0000313" key="3">
    <source>
        <dbReference type="Proteomes" id="UP001305647"/>
    </source>
</evidence>
<feature type="region of interest" description="Disordered" evidence="1">
    <location>
        <begin position="31"/>
        <end position="88"/>
    </location>
</feature>
<dbReference type="Proteomes" id="UP001305647">
    <property type="component" value="Unassembled WGS sequence"/>
</dbReference>
<dbReference type="EMBL" id="MU863630">
    <property type="protein sequence ID" value="KAK4102717.1"/>
    <property type="molecule type" value="Genomic_DNA"/>
</dbReference>
<dbReference type="AlphaFoldDB" id="A0AAN6T3J1"/>
<reference evidence="2" key="2">
    <citation type="submission" date="2023-05" db="EMBL/GenBank/DDBJ databases">
        <authorList>
            <consortium name="Lawrence Berkeley National Laboratory"/>
            <person name="Steindorff A."/>
            <person name="Hensen N."/>
            <person name="Bonometti L."/>
            <person name="Westerberg I."/>
            <person name="Brannstrom I.O."/>
            <person name="Guillou S."/>
            <person name="Cros-Aarteil S."/>
            <person name="Calhoun S."/>
            <person name="Haridas S."/>
            <person name="Kuo A."/>
            <person name="Mondo S."/>
            <person name="Pangilinan J."/>
            <person name="Riley R."/>
            <person name="Labutti K."/>
            <person name="Andreopoulos B."/>
            <person name="Lipzen A."/>
            <person name="Chen C."/>
            <person name="Yanf M."/>
            <person name="Daum C."/>
            <person name="Ng V."/>
            <person name="Clum A."/>
            <person name="Ohm R."/>
            <person name="Martin F."/>
            <person name="Silar P."/>
            <person name="Natvig D."/>
            <person name="Lalanne C."/>
            <person name="Gautier V."/>
            <person name="Ament-Velasquez S.L."/>
            <person name="Kruys A."/>
            <person name="Hutchinson M.I."/>
            <person name="Powell A.J."/>
            <person name="Barry K."/>
            <person name="Miller A.N."/>
            <person name="Grigoriev I.V."/>
            <person name="Debuchy R."/>
            <person name="Gladieux P."/>
            <person name="Thoren M.H."/>
            <person name="Johannesson H."/>
        </authorList>
    </citation>
    <scope>NUCLEOTIDE SEQUENCE</scope>
    <source>
        <strain evidence="2">CBS 757.83</strain>
    </source>
</reference>
<organism evidence="2 3">
    <name type="scientific">Parathielavia hyrcaniae</name>
    <dbReference type="NCBI Taxonomy" id="113614"/>
    <lineage>
        <taxon>Eukaryota</taxon>
        <taxon>Fungi</taxon>
        <taxon>Dikarya</taxon>
        <taxon>Ascomycota</taxon>
        <taxon>Pezizomycotina</taxon>
        <taxon>Sordariomycetes</taxon>
        <taxon>Sordariomycetidae</taxon>
        <taxon>Sordariales</taxon>
        <taxon>Chaetomiaceae</taxon>
        <taxon>Parathielavia</taxon>
    </lineage>
</organism>
<evidence type="ECO:0000256" key="1">
    <source>
        <dbReference type="SAM" id="MobiDB-lite"/>
    </source>
</evidence>
<feature type="compositionally biased region" description="Low complexity" evidence="1">
    <location>
        <begin position="145"/>
        <end position="159"/>
    </location>
</feature>
<feature type="compositionally biased region" description="Basic and acidic residues" evidence="1">
    <location>
        <begin position="68"/>
        <end position="77"/>
    </location>
</feature>
<keyword evidence="3" id="KW-1185">Reference proteome</keyword>
<name>A0AAN6T3J1_9PEZI</name>
<comment type="caution">
    <text evidence="2">The sequence shown here is derived from an EMBL/GenBank/DDBJ whole genome shotgun (WGS) entry which is preliminary data.</text>
</comment>
<reference evidence="2" key="1">
    <citation type="journal article" date="2023" name="Mol. Phylogenet. Evol.">
        <title>Genome-scale phylogeny and comparative genomics of the fungal order Sordariales.</title>
        <authorList>
            <person name="Hensen N."/>
            <person name="Bonometti L."/>
            <person name="Westerberg I."/>
            <person name="Brannstrom I.O."/>
            <person name="Guillou S."/>
            <person name="Cros-Aarteil S."/>
            <person name="Calhoun S."/>
            <person name="Haridas S."/>
            <person name="Kuo A."/>
            <person name="Mondo S."/>
            <person name="Pangilinan J."/>
            <person name="Riley R."/>
            <person name="LaButti K."/>
            <person name="Andreopoulos B."/>
            <person name="Lipzen A."/>
            <person name="Chen C."/>
            <person name="Yan M."/>
            <person name="Daum C."/>
            <person name="Ng V."/>
            <person name="Clum A."/>
            <person name="Steindorff A."/>
            <person name="Ohm R.A."/>
            <person name="Martin F."/>
            <person name="Silar P."/>
            <person name="Natvig D.O."/>
            <person name="Lalanne C."/>
            <person name="Gautier V."/>
            <person name="Ament-Velasquez S.L."/>
            <person name="Kruys A."/>
            <person name="Hutchinson M.I."/>
            <person name="Powell A.J."/>
            <person name="Barry K."/>
            <person name="Miller A.N."/>
            <person name="Grigoriev I.V."/>
            <person name="Debuchy R."/>
            <person name="Gladieux P."/>
            <person name="Hiltunen Thoren M."/>
            <person name="Johannesson H."/>
        </authorList>
    </citation>
    <scope>NUCLEOTIDE SEQUENCE</scope>
    <source>
        <strain evidence="2">CBS 757.83</strain>
    </source>
</reference>